<dbReference type="AlphaFoldDB" id="K0SER8"/>
<comment type="caution">
    <text evidence="6">The sequence shown here is derived from an EMBL/GenBank/DDBJ whole genome shotgun (WGS) entry which is preliminary data.</text>
</comment>
<feature type="region of interest" description="Disordered" evidence="4">
    <location>
        <begin position="138"/>
        <end position="167"/>
    </location>
</feature>
<evidence type="ECO:0000313" key="6">
    <source>
        <dbReference type="EMBL" id="EJK64608.1"/>
    </source>
</evidence>
<dbReference type="PROSITE" id="PS50088">
    <property type="entry name" value="ANK_REPEAT"/>
    <property type="match status" value="1"/>
</dbReference>
<dbReference type="EMBL" id="AGNL01017074">
    <property type="protein sequence ID" value="EJK64608.1"/>
    <property type="molecule type" value="Genomic_DNA"/>
</dbReference>
<dbReference type="Proteomes" id="UP000266841">
    <property type="component" value="Unassembled WGS sequence"/>
</dbReference>
<proteinExistence type="predicted"/>
<dbReference type="SMART" id="SM00248">
    <property type="entry name" value="ANK"/>
    <property type="match status" value="2"/>
</dbReference>
<feature type="domain" description="WW" evidence="5">
    <location>
        <begin position="320"/>
        <end position="359"/>
    </location>
</feature>
<dbReference type="SUPFAM" id="SSF48403">
    <property type="entry name" value="Ankyrin repeat"/>
    <property type="match status" value="1"/>
</dbReference>
<keyword evidence="2 3" id="KW-0040">ANK repeat</keyword>
<name>K0SER8_THAOC</name>
<dbReference type="PROSITE" id="PS50020">
    <property type="entry name" value="WW_DOMAIN_2"/>
    <property type="match status" value="1"/>
</dbReference>
<feature type="non-terminal residue" evidence="6">
    <location>
        <position position="362"/>
    </location>
</feature>
<keyword evidence="1" id="KW-0677">Repeat</keyword>
<evidence type="ECO:0000313" key="7">
    <source>
        <dbReference type="Proteomes" id="UP000266841"/>
    </source>
</evidence>
<gene>
    <name evidence="6" type="ORF">THAOC_14643</name>
</gene>
<dbReference type="PANTHER" id="PTHR24173">
    <property type="entry name" value="ANKYRIN REPEAT CONTAINING"/>
    <property type="match status" value="1"/>
</dbReference>
<dbReference type="InterPro" id="IPR002110">
    <property type="entry name" value="Ankyrin_rpt"/>
</dbReference>
<dbReference type="Pfam" id="PF12796">
    <property type="entry name" value="Ank_2"/>
    <property type="match status" value="1"/>
</dbReference>
<feature type="repeat" description="ANK" evidence="3">
    <location>
        <begin position="39"/>
        <end position="71"/>
    </location>
</feature>
<evidence type="ECO:0000256" key="4">
    <source>
        <dbReference type="SAM" id="MobiDB-lite"/>
    </source>
</evidence>
<dbReference type="Gene3D" id="1.25.40.20">
    <property type="entry name" value="Ankyrin repeat-containing domain"/>
    <property type="match status" value="1"/>
</dbReference>
<feature type="compositionally biased region" description="Basic and acidic residues" evidence="4">
    <location>
        <begin position="154"/>
        <end position="164"/>
    </location>
</feature>
<dbReference type="OrthoDB" id="190379at2759"/>
<dbReference type="PANTHER" id="PTHR24173:SF74">
    <property type="entry name" value="ANKYRIN REPEAT DOMAIN-CONTAINING PROTEIN 16"/>
    <property type="match status" value="1"/>
</dbReference>
<feature type="region of interest" description="Disordered" evidence="4">
    <location>
        <begin position="179"/>
        <end position="201"/>
    </location>
</feature>
<protein>
    <recommendedName>
        <fullName evidence="5">WW domain-containing protein</fullName>
    </recommendedName>
</protein>
<evidence type="ECO:0000256" key="2">
    <source>
        <dbReference type="ARBA" id="ARBA00023043"/>
    </source>
</evidence>
<evidence type="ECO:0000259" key="5">
    <source>
        <dbReference type="PROSITE" id="PS50020"/>
    </source>
</evidence>
<dbReference type="PROSITE" id="PS50297">
    <property type="entry name" value="ANK_REP_REGION"/>
    <property type="match status" value="1"/>
</dbReference>
<reference evidence="6 7" key="1">
    <citation type="journal article" date="2012" name="Genome Biol.">
        <title>Genome and low-iron response of an oceanic diatom adapted to chronic iron limitation.</title>
        <authorList>
            <person name="Lommer M."/>
            <person name="Specht M."/>
            <person name="Roy A.S."/>
            <person name="Kraemer L."/>
            <person name="Andreson R."/>
            <person name="Gutowska M.A."/>
            <person name="Wolf J."/>
            <person name="Bergner S.V."/>
            <person name="Schilhabel M.B."/>
            <person name="Klostermeier U.C."/>
            <person name="Beiko R.G."/>
            <person name="Rosenstiel P."/>
            <person name="Hippler M."/>
            <person name="Laroche J."/>
        </authorList>
    </citation>
    <scope>NUCLEOTIDE SEQUENCE [LARGE SCALE GENOMIC DNA]</scope>
    <source>
        <strain evidence="6 7">CCMP1005</strain>
    </source>
</reference>
<sequence>MDVRRNELHVALRLRSIDLRVVRSILEQNLCSLSEQDEHGDQPAHIAARHGHVDSMKLLIEYDAPMGRKNHANLTPLGEAQMNGHKEIAKLIKDNYSTTASQEYIWDGEIDRETACWFNCYDEEEQRLKWVRLGADGKTEISDTPPPPHCGKGVGDRTQGREEDTPQVASVHEARGIREKEGEAEATVGRHTQGPREARRGAMCDQTAVKISNRPSQEACRAAIQGDGRINKDTVHLSALDYAQEAGFVYQDPKRRSHVHGKVLLRLVPSRALVVETQLLLVQTLPDPLDMRNHDYWVGMQRNARPPRREIGIFAEYTIGGFPRSWEERSLKLGGDYFRDAVFYANTITMRATWTQPSGFQF</sequence>
<dbReference type="InterPro" id="IPR001202">
    <property type="entry name" value="WW_dom"/>
</dbReference>
<evidence type="ECO:0000256" key="3">
    <source>
        <dbReference type="PROSITE-ProRule" id="PRU00023"/>
    </source>
</evidence>
<organism evidence="6 7">
    <name type="scientific">Thalassiosira oceanica</name>
    <name type="common">Marine diatom</name>
    <dbReference type="NCBI Taxonomy" id="159749"/>
    <lineage>
        <taxon>Eukaryota</taxon>
        <taxon>Sar</taxon>
        <taxon>Stramenopiles</taxon>
        <taxon>Ochrophyta</taxon>
        <taxon>Bacillariophyta</taxon>
        <taxon>Coscinodiscophyceae</taxon>
        <taxon>Thalassiosirophycidae</taxon>
        <taxon>Thalassiosirales</taxon>
        <taxon>Thalassiosiraceae</taxon>
        <taxon>Thalassiosira</taxon>
    </lineage>
</organism>
<accession>K0SER8</accession>
<keyword evidence="7" id="KW-1185">Reference proteome</keyword>
<dbReference type="InterPro" id="IPR036770">
    <property type="entry name" value="Ankyrin_rpt-contain_sf"/>
</dbReference>
<evidence type="ECO:0000256" key="1">
    <source>
        <dbReference type="ARBA" id="ARBA00022737"/>
    </source>
</evidence>